<dbReference type="PANTHER" id="PTHR12873">
    <property type="entry name" value="T7-LIKE MITOCHONDRIAL DNA HELICASE"/>
    <property type="match status" value="1"/>
</dbReference>
<evidence type="ECO:0000313" key="5">
    <source>
        <dbReference type="Proteomes" id="UP000827892"/>
    </source>
</evidence>
<dbReference type="InterPro" id="IPR007694">
    <property type="entry name" value="DNA_helicase_DnaB-like_C"/>
</dbReference>
<dbReference type="InterPro" id="IPR027032">
    <property type="entry name" value="Twinkle-like"/>
</dbReference>
<evidence type="ECO:0000256" key="2">
    <source>
        <dbReference type="SAM" id="SignalP"/>
    </source>
</evidence>
<feature type="compositionally biased region" description="Basic residues" evidence="1">
    <location>
        <begin position="665"/>
        <end position="674"/>
    </location>
</feature>
<dbReference type="CDD" id="cd01122">
    <property type="entry name" value="Twinkle_C"/>
    <property type="match status" value="1"/>
</dbReference>
<protein>
    <recommendedName>
        <fullName evidence="3">SF4 helicase domain-containing protein</fullName>
    </recommendedName>
</protein>
<reference evidence="4 5" key="1">
    <citation type="submission" date="2022-05" db="EMBL/GenBank/DDBJ databases">
        <title>Chromosome-level reference genomes for two strains of Caenorhabditis briggsae: an improved platform for comparative genomics.</title>
        <authorList>
            <person name="Stevens L."/>
            <person name="Andersen E.C."/>
        </authorList>
    </citation>
    <scope>NUCLEOTIDE SEQUENCE [LARGE SCALE GENOMIC DNA]</scope>
    <source>
        <strain evidence="4">QX1410_ONT</strain>
        <tissue evidence="4">Whole-organism</tissue>
    </source>
</reference>
<feature type="region of interest" description="Disordered" evidence="1">
    <location>
        <begin position="485"/>
        <end position="522"/>
    </location>
</feature>
<dbReference type="PROSITE" id="PS51199">
    <property type="entry name" value="SF4_HELICASE"/>
    <property type="match status" value="1"/>
</dbReference>
<evidence type="ECO:0000259" key="3">
    <source>
        <dbReference type="PROSITE" id="PS51199"/>
    </source>
</evidence>
<accession>A0AAE9CVB5</accession>
<feature type="signal peptide" evidence="2">
    <location>
        <begin position="1"/>
        <end position="20"/>
    </location>
</feature>
<feature type="region of interest" description="Disordered" evidence="1">
    <location>
        <begin position="323"/>
        <end position="371"/>
    </location>
</feature>
<dbReference type="Proteomes" id="UP000827892">
    <property type="component" value="Chromosome X"/>
</dbReference>
<dbReference type="EMBL" id="CP090896">
    <property type="protein sequence ID" value="ULT82526.1"/>
    <property type="molecule type" value="Genomic_DNA"/>
</dbReference>
<proteinExistence type="predicted"/>
<dbReference type="GO" id="GO:0003697">
    <property type="term" value="F:single-stranded DNA binding"/>
    <property type="evidence" value="ECO:0007669"/>
    <property type="project" value="InterPro"/>
</dbReference>
<evidence type="ECO:0000256" key="1">
    <source>
        <dbReference type="SAM" id="MobiDB-lite"/>
    </source>
</evidence>
<organism evidence="4 5">
    <name type="scientific">Caenorhabditis briggsae</name>
    <dbReference type="NCBI Taxonomy" id="6238"/>
    <lineage>
        <taxon>Eukaryota</taxon>
        <taxon>Metazoa</taxon>
        <taxon>Ecdysozoa</taxon>
        <taxon>Nematoda</taxon>
        <taxon>Chromadorea</taxon>
        <taxon>Rhabditida</taxon>
        <taxon>Rhabditina</taxon>
        <taxon>Rhabditomorpha</taxon>
        <taxon>Rhabditoidea</taxon>
        <taxon>Rhabditidae</taxon>
        <taxon>Peloderinae</taxon>
        <taxon>Caenorhabditis</taxon>
    </lineage>
</organism>
<dbReference type="InterPro" id="IPR057475">
    <property type="entry name" value="CUT_C"/>
</dbReference>
<dbReference type="Pfam" id="PF25301">
    <property type="entry name" value="CUT_C"/>
    <property type="match status" value="1"/>
</dbReference>
<feature type="domain" description="SF4 helicase" evidence="3">
    <location>
        <begin position="959"/>
        <end position="1245"/>
    </location>
</feature>
<keyword evidence="2" id="KW-0732">Signal</keyword>
<feature type="compositionally biased region" description="Basic and acidic residues" evidence="1">
    <location>
        <begin position="353"/>
        <end position="371"/>
    </location>
</feature>
<feature type="region of interest" description="Disordered" evidence="1">
    <location>
        <begin position="649"/>
        <end position="685"/>
    </location>
</feature>
<evidence type="ECO:0000313" key="4">
    <source>
        <dbReference type="EMBL" id="ULT82526.1"/>
    </source>
</evidence>
<dbReference type="InterPro" id="IPR027417">
    <property type="entry name" value="P-loop_NTPase"/>
</dbReference>
<dbReference type="Pfam" id="PF13481">
    <property type="entry name" value="AAA_25"/>
    <property type="match status" value="1"/>
</dbReference>
<dbReference type="SUPFAM" id="SSF52540">
    <property type="entry name" value="P-loop containing nucleoside triphosphate hydrolases"/>
    <property type="match status" value="1"/>
</dbReference>
<sequence length="1245" mass="141157">MFKQLVVFVFILNFLAKVDSVYKSKQKPNLLSKTVENSITCDFSIHKKGPHGQVVSGASLDDEIYYKIKCKPISGNCLQVVNCTLSSDEPGFQPYPIIDDNGCSLEESLFKNVEYPNHFEAGIFNPFPIRFRASSAAVVLFCVTTVKRRNYSLSHPHFCMRILLVLLFFASVVASDRRKRQISIDDIISGALSLVRPIFDTSKPIQNEGMLRKPDAPTQDDMRDSSILGSHSRTALDDVPLCKGNSNICRFISCSAENFKKDPTFGNIQLAAQILGDAKLRKTISSNTDAVHAVCKEQGMDEAQCKLFSKGFQLIDKFMTSIEKPTDTKGGAPPSTEPPTTVIPDFDEPSNDEPQKPMMDDPTKPQDDDNMKQWADYDSRAAAPTITMQTAHGSKTWSSNPESKSLQPLEIRNDLISSWTPMPFFAPPTIPPAPPLAFKSVPSLILQPIQVPQLENGIFFSTDKFNFMKELNSIKRFRRSPDYYDQVDETKSKPKAPAKKSAGDNSDDYYGSFDSENEEKEEEVSTGLKQCVHLLGLGTLSKSTSKLQLKTMEDELDSDLYDRVSYLNLMDKIDTKKKGNKVGKFRDDSRFGTPFILAQKLLPRLLILRRILEHQFHQAPSSSSSGFLPPLNSKAVSWIDMDDYTILPSPDEAPFDHSDDEYFTGRRRRSRKTAPRTGRSVTGSESMNQIADFDFSSDAPSPRLDASDSMGAPPDPDIKRYWDSSLDITDLSGHDFTIFKQLQGMLGIENISFETLSRFNVRVHTDTYGQPAILFPRYRGMTSRLRIPMGLKLIRKVGDRMEKENYPLPDETSVRQKFSGVFGLHMATLSDRSVVITTNERDALAIYEATKALVFALPHGEIMDPLVLPYLEEFDKIYLWFPIQHVSYAKDWGSALNTLKCLLVKNEERPIELVRNGDHRLIRNSLSNSVVRMRERGFRSMTDLDMREGIRSDLLNSTNRIVGFGQWKRFGVLNKYLGGLRPGEMTVLTGGTGNGKTTFLCEYSLDLFTQGVRTLFCSFEMPEKKILHWMLVQYAGPSHLRSLARTNSYKNGIKLPLHRVEYSNSINSWLDRFERSSSALTMLDSEEFMEKSINEIARAIRIHVENSGIQHVVIDNLQFLINQGMMADEKSSGLDRFHLQDRFVGYMRQLATQNQIHITMVVHPRKTDGDTEIDVQHFGGSARVTQEADNVLAIQRKRDDRDRSKFRKFLYILKNRYYGRRVESDQLEMVFNPSTYSHTVVEFPK</sequence>
<dbReference type="GO" id="GO:0043139">
    <property type="term" value="F:5'-3' DNA helicase activity"/>
    <property type="evidence" value="ECO:0007669"/>
    <property type="project" value="InterPro"/>
</dbReference>
<dbReference type="GO" id="GO:0006260">
    <property type="term" value="P:DNA replication"/>
    <property type="evidence" value="ECO:0007669"/>
    <property type="project" value="InterPro"/>
</dbReference>
<feature type="chain" id="PRO_5042272483" description="SF4 helicase domain-containing protein" evidence="2">
    <location>
        <begin position="21"/>
        <end position="1245"/>
    </location>
</feature>
<feature type="region of interest" description="Disordered" evidence="1">
    <location>
        <begin position="205"/>
        <end position="224"/>
    </location>
</feature>
<name>A0AAE9CVB5_CAEBR</name>
<dbReference type="AlphaFoldDB" id="A0AAE9CVB5"/>
<dbReference type="Gene3D" id="3.40.50.300">
    <property type="entry name" value="P-loop containing nucleotide triphosphate hydrolases"/>
    <property type="match status" value="1"/>
</dbReference>
<dbReference type="GO" id="GO:0005524">
    <property type="term" value="F:ATP binding"/>
    <property type="evidence" value="ECO:0007669"/>
    <property type="project" value="InterPro"/>
</dbReference>
<gene>
    <name evidence="4" type="ORF">L3Y34_012059</name>
</gene>
<feature type="compositionally biased region" description="Basic and acidic residues" evidence="1">
    <location>
        <begin position="210"/>
        <end position="224"/>
    </location>
</feature>
<dbReference type="PANTHER" id="PTHR12873:SF0">
    <property type="entry name" value="TWINKLE MTDNA HELICASE"/>
    <property type="match status" value="1"/>
</dbReference>